<evidence type="ECO:0000313" key="2">
    <source>
        <dbReference type="Proteomes" id="UP001497644"/>
    </source>
</evidence>
<dbReference type="EMBL" id="OZ034828">
    <property type="protein sequence ID" value="CAL1684646.1"/>
    <property type="molecule type" value="Genomic_DNA"/>
</dbReference>
<reference evidence="1" key="1">
    <citation type="submission" date="2024-04" db="EMBL/GenBank/DDBJ databases">
        <authorList>
            <consortium name="Molecular Ecology Group"/>
        </authorList>
    </citation>
    <scope>NUCLEOTIDE SEQUENCE</scope>
</reference>
<gene>
    <name evidence="1" type="ORF">LPLAT_LOCUS10228</name>
</gene>
<name>A0AAV2NY49_9HYME</name>
<evidence type="ECO:0000313" key="1">
    <source>
        <dbReference type="EMBL" id="CAL1684646.1"/>
    </source>
</evidence>
<protein>
    <submittedName>
        <fullName evidence="1">Uncharacterized protein</fullName>
    </submittedName>
</protein>
<organism evidence="1 2">
    <name type="scientific">Lasius platythorax</name>
    <dbReference type="NCBI Taxonomy" id="488582"/>
    <lineage>
        <taxon>Eukaryota</taxon>
        <taxon>Metazoa</taxon>
        <taxon>Ecdysozoa</taxon>
        <taxon>Arthropoda</taxon>
        <taxon>Hexapoda</taxon>
        <taxon>Insecta</taxon>
        <taxon>Pterygota</taxon>
        <taxon>Neoptera</taxon>
        <taxon>Endopterygota</taxon>
        <taxon>Hymenoptera</taxon>
        <taxon>Apocrita</taxon>
        <taxon>Aculeata</taxon>
        <taxon>Formicoidea</taxon>
        <taxon>Formicidae</taxon>
        <taxon>Formicinae</taxon>
        <taxon>Lasius</taxon>
        <taxon>Lasius</taxon>
    </lineage>
</organism>
<keyword evidence="2" id="KW-1185">Reference proteome</keyword>
<proteinExistence type="predicted"/>
<dbReference type="Proteomes" id="UP001497644">
    <property type="component" value="Chromosome 5"/>
</dbReference>
<accession>A0AAV2NY49</accession>
<dbReference type="AlphaFoldDB" id="A0AAV2NY49"/>
<sequence>MLHAYADLRKLQLTCISGTETCARSLDPAGDFLVVDSSPAMAGIVTCDSCFDASFRAPFSMIRVQDDPRRAVLPLDE</sequence>